<name>A0ACB8BUM1_9AGAM</name>
<comment type="caution">
    <text evidence="1">The sequence shown here is derived from an EMBL/GenBank/DDBJ whole genome shotgun (WGS) entry which is preliminary data.</text>
</comment>
<evidence type="ECO:0000313" key="1">
    <source>
        <dbReference type="EMBL" id="KAH7928543.1"/>
    </source>
</evidence>
<sequence>MPRFGVDVVREDDYTAGLPPSLRPGHYGASQPRPVHALPDVPPRSPVSSLGSRPSTSGGTNSVPTFTSSGQEDTVRPGDGDRLLRELGAFASQRTTSTPDETSTVVPSGGYDDVGTNETDIIWARKPREPEPSSKSPRALPGLTIETPSPGSATITRADPTIFPPPPDYRPRPRPQRPRTPKNSHKSTTFEDSTWAPRPPPEDVYDRLQDFFPEHDLDKPVIEANSGGTSPTAVEPVYGAPSAFDKDRILMKGKKSIRYVAEEHKKRIDRTSRASASSYSNVLRKRSTKLWGSRVEEVLTSQSRPSLSRASPDSPSGGPRPIFKWVRGELIGKGTYGRVYLALNATTGEMIAVKQVEIPTTASDKSDHRQANFVQALKMESETLKDLDHPHIVQYLGFEETPSFLSIFLEYVPGGSIGSCLRDHGRFDEEVTKSFTSQILDGLDYLHSKNIIHRDLKSDNILVEKTGICKISDFGISKRTDDTNAPAFTAMQGTVFWMAPEVINAQKGKGYNSKIDIWSVGCVVLEMWAGKRPWSDEDFFTVMYKVIHQQQSPPIPSEVILSDLATDFKNRCFATNPDERASAAELQQHPYLELPEGWMFMDFK</sequence>
<keyword evidence="2" id="KW-1185">Reference proteome</keyword>
<protein>
    <submittedName>
        <fullName evidence="1">Pkinase-domain-containing protein</fullName>
    </submittedName>
</protein>
<dbReference type="Proteomes" id="UP000790709">
    <property type="component" value="Unassembled WGS sequence"/>
</dbReference>
<dbReference type="EMBL" id="MU266352">
    <property type="protein sequence ID" value="KAH7928543.1"/>
    <property type="molecule type" value="Genomic_DNA"/>
</dbReference>
<reference evidence="1" key="1">
    <citation type="journal article" date="2021" name="New Phytol.">
        <title>Evolutionary innovations through gain and loss of genes in the ectomycorrhizal Boletales.</title>
        <authorList>
            <person name="Wu G."/>
            <person name="Miyauchi S."/>
            <person name="Morin E."/>
            <person name="Kuo A."/>
            <person name="Drula E."/>
            <person name="Varga T."/>
            <person name="Kohler A."/>
            <person name="Feng B."/>
            <person name="Cao Y."/>
            <person name="Lipzen A."/>
            <person name="Daum C."/>
            <person name="Hundley H."/>
            <person name="Pangilinan J."/>
            <person name="Johnson J."/>
            <person name="Barry K."/>
            <person name="LaButti K."/>
            <person name="Ng V."/>
            <person name="Ahrendt S."/>
            <person name="Min B."/>
            <person name="Choi I.G."/>
            <person name="Park H."/>
            <person name="Plett J.M."/>
            <person name="Magnuson J."/>
            <person name="Spatafora J.W."/>
            <person name="Nagy L.G."/>
            <person name="Henrissat B."/>
            <person name="Grigoriev I.V."/>
            <person name="Yang Z.L."/>
            <person name="Xu J."/>
            <person name="Martin F.M."/>
        </authorList>
    </citation>
    <scope>NUCLEOTIDE SEQUENCE</scope>
    <source>
        <strain evidence="1">KUC20120723A-06</strain>
    </source>
</reference>
<evidence type="ECO:0000313" key="2">
    <source>
        <dbReference type="Proteomes" id="UP000790709"/>
    </source>
</evidence>
<gene>
    <name evidence="1" type="ORF">BV22DRAFT_1004548</name>
</gene>
<proteinExistence type="predicted"/>
<accession>A0ACB8BUM1</accession>
<organism evidence="1 2">
    <name type="scientific">Leucogyrophana mollusca</name>
    <dbReference type="NCBI Taxonomy" id="85980"/>
    <lineage>
        <taxon>Eukaryota</taxon>
        <taxon>Fungi</taxon>
        <taxon>Dikarya</taxon>
        <taxon>Basidiomycota</taxon>
        <taxon>Agaricomycotina</taxon>
        <taxon>Agaricomycetes</taxon>
        <taxon>Agaricomycetidae</taxon>
        <taxon>Boletales</taxon>
        <taxon>Boletales incertae sedis</taxon>
        <taxon>Leucogyrophana</taxon>
    </lineage>
</organism>